<comment type="caution">
    <text evidence="4">The sequence shown here is derived from an EMBL/GenBank/DDBJ whole genome shotgun (WGS) entry which is preliminary data.</text>
</comment>
<evidence type="ECO:0000256" key="1">
    <source>
        <dbReference type="ARBA" id="ARBA00023125"/>
    </source>
</evidence>
<feature type="DNA-binding region" description="OmpR/PhoB-type" evidence="2">
    <location>
        <begin position="32"/>
        <end position="133"/>
    </location>
</feature>
<dbReference type="SUPFAM" id="SSF46894">
    <property type="entry name" value="C-terminal effector domain of the bipartite response regulators"/>
    <property type="match status" value="1"/>
</dbReference>
<dbReference type="GO" id="GO:0003677">
    <property type="term" value="F:DNA binding"/>
    <property type="evidence" value="ECO:0007669"/>
    <property type="project" value="UniProtKB-UniRule"/>
</dbReference>
<dbReference type="EMBL" id="NEQV01000005">
    <property type="protein sequence ID" value="PJL25914.1"/>
    <property type="molecule type" value="Genomic_DNA"/>
</dbReference>
<protein>
    <submittedName>
        <fullName evidence="4">Transcriptional regulator</fullName>
    </submittedName>
</protein>
<dbReference type="InterPro" id="IPR036388">
    <property type="entry name" value="WH-like_DNA-bd_sf"/>
</dbReference>
<reference evidence="4 5" key="1">
    <citation type="journal article" date="2017" name="Front. Microbiol.">
        <title>Double-Face Meets the Bacterial World: The Opportunistic Pathogen Stenotrophomonas maltophilia.</title>
        <authorList>
            <person name="Lira F."/>
            <person name="Berg G."/>
            <person name="Martinez J.L."/>
        </authorList>
    </citation>
    <scope>NUCLEOTIDE SEQUENCE [LARGE SCALE GENOMIC DNA]</scope>
    <source>
        <strain evidence="4 5">EA1</strain>
    </source>
</reference>
<evidence type="ECO:0000256" key="2">
    <source>
        <dbReference type="PROSITE-ProRule" id="PRU01091"/>
    </source>
</evidence>
<evidence type="ECO:0000259" key="3">
    <source>
        <dbReference type="PROSITE" id="PS51755"/>
    </source>
</evidence>
<dbReference type="Proteomes" id="UP000230167">
    <property type="component" value="Unassembled WGS sequence"/>
</dbReference>
<dbReference type="SMART" id="SM00862">
    <property type="entry name" value="Trans_reg_C"/>
    <property type="match status" value="1"/>
</dbReference>
<gene>
    <name evidence="4" type="ORF">B9Y64_15430</name>
</gene>
<organism evidence="4 5">
    <name type="scientific">Stenotrophomonas maltophilia</name>
    <name type="common">Pseudomonas maltophilia</name>
    <name type="synonym">Xanthomonas maltophilia</name>
    <dbReference type="NCBI Taxonomy" id="40324"/>
    <lineage>
        <taxon>Bacteria</taxon>
        <taxon>Pseudomonadati</taxon>
        <taxon>Pseudomonadota</taxon>
        <taxon>Gammaproteobacteria</taxon>
        <taxon>Lysobacterales</taxon>
        <taxon>Lysobacteraceae</taxon>
        <taxon>Stenotrophomonas</taxon>
        <taxon>Stenotrophomonas maltophilia group</taxon>
    </lineage>
</organism>
<feature type="domain" description="OmpR/PhoB-type" evidence="3">
    <location>
        <begin position="32"/>
        <end position="133"/>
    </location>
</feature>
<dbReference type="OrthoDB" id="9787478at2"/>
<evidence type="ECO:0000313" key="4">
    <source>
        <dbReference type="EMBL" id="PJL25914.1"/>
    </source>
</evidence>
<dbReference type="CDD" id="cd00383">
    <property type="entry name" value="trans_reg_C"/>
    <property type="match status" value="1"/>
</dbReference>
<proteinExistence type="predicted"/>
<dbReference type="InterPro" id="IPR016032">
    <property type="entry name" value="Sig_transdc_resp-reg_C-effctor"/>
</dbReference>
<dbReference type="GO" id="GO:0000160">
    <property type="term" value="P:phosphorelay signal transduction system"/>
    <property type="evidence" value="ECO:0007669"/>
    <property type="project" value="InterPro"/>
</dbReference>
<dbReference type="RefSeq" id="WP_100441473.1">
    <property type="nucleotide sequence ID" value="NZ_CBCPIZ010000007.1"/>
</dbReference>
<keyword evidence="1 2" id="KW-0238">DNA-binding</keyword>
<dbReference type="PROSITE" id="PS51755">
    <property type="entry name" value="OMPR_PHOB"/>
    <property type="match status" value="1"/>
</dbReference>
<dbReference type="Gene3D" id="1.10.10.10">
    <property type="entry name" value="Winged helix-like DNA-binding domain superfamily/Winged helix DNA-binding domain"/>
    <property type="match status" value="1"/>
</dbReference>
<dbReference type="InterPro" id="IPR001867">
    <property type="entry name" value="OmpR/PhoB-type_DNA-bd"/>
</dbReference>
<sequence>MAFTERRCRICGCTELQACRGGCSWIDKDLCSSCGEAASHTAPVIMGQRLLIAGSSIKLSRTETVVMQVLVAAPDRLVEVDALHAAMYPGSKPPSRESNVLQVLVSRVRRKLAAAGHKHAIETIRLRGYRFVMPQGGAA</sequence>
<dbReference type="GO" id="GO:0006355">
    <property type="term" value="P:regulation of DNA-templated transcription"/>
    <property type="evidence" value="ECO:0007669"/>
    <property type="project" value="InterPro"/>
</dbReference>
<accession>A0A2J0U9B2</accession>
<dbReference type="Pfam" id="PF00486">
    <property type="entry name" value="Trans_reg_C"/>
    <property type="match status" value="1"/>
</dbReference>
<name>A0A2J0U9B2_STEMA</name>
<dbReference type="AlphaFoldDB" id="A0A2J0U9B2"/>
<evidence type="ECO:0000313" key="5">
    <source>
        <dbReference type="Proteomes" id="UP000230167"/>
    </source>
</evidence>